<organism evidence="2 3">
    <name type="scientific">Morganella morganii</name>
    <name type="common">Proteus morganii</name>
    <dbReference type="NCBI Taxonomy" id="582"/>
    <lineage>
        <taxon>Bacteria</taxon>
        <taxon>Pseudomonadati</taxon>
        <taxon>Pseudomonadota</taxon>
        <taxon>Gammaproteobacteria</taxon>
        <taxon>Enterobacterales</taxon>
        <taxon>Morganellaceae</taxon>
        <taxon>Morganella</taxon>
    </lineage>
</organism>
<keyword evidence="1" id="KW-1133">Transmembrane helix</keyword>
<feature type="transmembrane region" description="Helical" evidence="1">
    <location>
        <begin position="102"/>
        <end position="124"/>
    </location>
</feature>
<dbReference type="EMBL" id="JAPNMI010000009">
    <property type="protein sequence ID" value="MCY0791188.1"/>
    <property type="molecule type" value="Genomic_DNA"/>
</dbReference>
<feature type="transmembrane region" description="Helical" evidence="1">
    <location>
        <begin position="69"/>
        <end position="90"/>
    </location>
</feature>
<name>A0A9Q4GWK3_MORMO</name>
<comment type="caution">
    <text evidence="2">The sequence shown here is derived from an EMBL/GenBank/DDBJ whole genome shotgun (WGS) entry which is preliminary data.</text>
</comment>
<keyword evidence="1" id="KW-0472">Membrane</keyword>
<accession>A0A9Q4GWK3</accession>
<dbReference type="Proteomes" id="UP001076655">
    <property type="component" value="Unassembled WGS sequence"/>
</dbReference>
<proteinExistence type="predicted"/>
<dbReference type="AlphaFoldDB" id="A0A9Q4GWK3"/>
<reference evidence="2" key="1">
    <citation type="submission" date="2022-08" db="EMBL/GenBank/DDBJ databases">
        <authorList>
            <person name="Dale J.L."/>
        </authorList>
    </citation>
    <scope>NUCLEOTIDE SEQUENCE</scope>
    <source>
        <strain evidence="2">2022EL-00758</strain>
    </source>
</reference>
<evidence type="ECO:0000313" key="2">
    <source>
        <dbReference type="EMBL" id="MCY0791188.1"/>
    </source>
</evidence>
<gene>
    <name evidence="2" type="ORF">N0392_16015</name>
</gene>
<evidence type="ECO:0000256" key="1">
    <source>
        <dbReference type="SAM" id="Phobius"/>
    </source>
</evidence>
<evidence type="ECO:0000313" key="3">
    <source>
        <dbReference type="Proteomes" id="UP001076655"/>
    </source>
</evidence>
<dbReference type="RefSeq" id="WP_267785766.1">
    <property type="nucleotide sequence ID" value="NZ_JAPNMI010000009.1"/>
</dbReference>
<keyword evidence="1" id="KW-0812">Transmembrane</keyword>
<protein>
    <submittedName>
        <fullName evidence="2">Uncharacterized protein</fullName>
    </submittedName>
</protein>
<sequence length="158" mass="17941">MKLTNLELHMITKNDSLTLKAIAIVCITIHNFVHWTNPIGENELNLNEDRIILLLQSVYNKPSGVFNYIFSYFGWYFIVIFIFISAYGMVLKIQNKGNAGIICLEQIIKTAILLCAGGVFIYLFTGLSSQEIMGFIVRKLATIDNFSYKTVFSTIGPW</sequence>